<dbReference type="EMBL" id="RQXV01000002">
    <property type="protein sequence ID" value="RRD00532.1"/>
    <property type="molecule type" value="Genomic_DNA"/>
</dbReference>
<accession>A0A3P1STL0</accession>
<comment type="caution">
    <text evidence="5">The sequence shown here is derived from an EMBL/GenBank/DDBJ whole genome shotgun (WGS) entry which is preliminary data.</text>
</comment>
<dbReference type="Gene3D" id="1.10.10.1150">
    <property type="entry name" value="Coenzyme PQQ synthesis protein D (PqqD)"/>
    <property type="match status" value="1"/>
</dbReference>
<sequence length="98" mass="10798">MTSAQQASSEIDTSLIPTLNTMFRMQWEKAQDCYVLLYPEGMVKLNGAAGEILAQVDGQRSVADIIAVLQAKFPDAEGIDGDILHFLGEAREQLWITL</sequence>
<dbReference type="InterPro" id="IPR022479">
    <property type="entry name" value="PqqD_bac"/>
</dbReference>
<dbReference type="OrthoDB" id="7356791at2"/>
<comment type="subunit">
    <text evidence="2 4">Monomer. Interacts with PqqE.</text>
</comment>
<evidence type="ECO:0000313" key="6">
    <source>
        <dbReference type="Proteomes" id="UP000267535"/>
    </source>
</evidence>
<organism evidence="5 6">
    <name type="scientific">Amphritea balenae</name>
    <dbReference type="NCBI Taxonomy" id="452629"/>
    <lineage>
        <taxon>Bacteria</taxon>
        <taxon>Pseudomonadati</taxon>
        <taxon>Pseudomonadota</taxon>
        <taxon>Gammaproteobacteria</taxon>
        <taxon>Oceanospirillales</taxon>
        <taxon>Oceanospirillaceae</taxon>
        <taxon>Amphritea</taxon>
    </lineage>
</organism>
<evidence type="ECO:0000256" key="1">
    <source>
        <dbReference type="ARBA" id="ARBA00004886"/>
    </source>
</evidence>
<dbReference type="HAMAP" id="MF_00655">
    <property type="entry name" value="PQQ_syn_PqqD"/>
    <property type="match status" value="1"/>
</dbReference>
<dbReference type="GO" id="GO:0048038">
    <property type="term" value="F:quinone binding"/>
    <property type="evidence" value="ECO:0007669"/>
    <property type="project" value="InterPro"/>
</dbReference>
<keyword evidence="6" id="KW-1185">Reference proteome</keyword>
<reference evidence="5 6" key="1">
    <citation type="submission" date="2018-11" db="EMBL/GenBank/DDBJ databases">
        <title>The draft genome sequence of Amphritea balenae JAMM 1525T.</title>
        <authorList>
            <person name="Fang Z."/>
            <person name="Zhang Y."/>
            <person name="Han X."/>
        </authorList>
    </citation>
    <scope>NUCLEOTIDE SEQUENCE [LARGE SCALE GENOMIC DNA]</scope>
    <source>
        <strain evidence="5 6">JAMM 1525</strain>
    </source>
</reference>
<comment type="similarity">
    <text evidence="4">Belongs to the PqqD family.</text>
</comment>
<comment type="function">
    <text evidence="4">Functions as a PqqA binding protein and presents PqqA to PqqE, in the pyrroloquinoline quinone (PQQ) biosynthetic pathway.</text>
</comment>
<keyword evidence="3 4" id="KW-0884">PQQ biosynthesis</keyword>
<evidence type="ECO:0000313" key="5">
    <source>
        <dbReference type="EMBL" id="RRD00532.1"/>
    </source>
</evidence>
<protein>
    <recommendedName>
        <fullName evidence="4">PqqA binding protein</fullName>
    </recommendedName>
    <alternativeName>
        <fullName evidence="4">Coenzyme PQQ synthesis protein D</fullName>
    </alternativeName>
    <alternativeName>
        <fullName evidence="4">Pyrroloquinoline quinone biosynthesis protein D</fullName>
    </alternativeName>
</protein>
<evidence type="ECO:0000256" key="3">
    <source>
        <dbReference type="ARBA" id="ARBA00022905"/>
    </source>
</evidence>
<dbReference type="NCBIfam" id="TIGR03859">
    <property type="entry name" value="PQQ_PqqD"/>
    <property type="match status" value="1"/>
</dbReference>
<name>A0A3P1STL0_9GAMM</name>
<comment type="pathway">
    <text evidence="1 4">Cofactor biosynthesis; pyrroloquinoline quinone biosynthesis.</text>
</comment>
<dbReference type="UniPathway" id="UPA00539"/>
<evidence type="ECO:0000256" key="4">
    <source>
        <dbReference type="HAMAP-Rule" id="MF_00655"/>
    </source>
</evidence>
<dbReference type="NCBIfam" id="NF002535">
    <property type="entry name" value="PRK02079.1"/>
    <property type="match status" value="1"/>
</dbReference>
<dbReference type="AlphaFoldDB" id="A0A3P1STL0"/>
<proteinExistence type="inferred from homology"/>
<dbReference type="InterPro" id="IPR008792">
    <property type="entry name" value="PQQD"/>
</dbReference>
<dbReference type="RefSeq" id="WP_124925113.1">
    <property type="nucleotide sequence ID" value="NZ_BMOH01000003.1"/>
</dbReference>
<evidence type="ECO:0000256" key="2">
    <source>
        <dbReference type="ARBA" id="ARBA00011741"/>
    </source>
</evidence>
<dbReference type="Proteomes" id="UP000267535">
    <property type="component" value="Unassembled WGS sequence"/>
</dbReference>
<dbReference type="InterPro" id="IPR041881">
    <property type="entry name" value="PqqD_sf"/>
</dbReference>
<dbReference type="GO" id="GO:0018189">
    <property type="term" value="P:pyrroloquinoline quinone biosynthetic process"/>
    <property type="evidence" value="ECO:0007669"/>
    <property type="project" value="UniProtKB-UniRule"/>
</dbReference>
<gene>
    <name evidence="4 5" type="primary">pqqD</name>
    <name evidence="5" type="ORF">EHS89_05430</name>
</gene>
<dbReference type="Pfam" id="PF05402">
    <property type="entry name" value="PqqD"/>
    <property type="match status" value="1"/>
</dbReference>